<evidence type="ECO:0000256" key="3">
    <source>
        <dbReference type="ARBA" id="ARBA00006743"/>
    </source>
</evidence>
<evidence type="ECO:0000256" key="7">
    <source>
        <dbReference type="ARBA" id="ARBA00023002"/>
    </source>
</evidence>
<comment type="similarity">
    <text evidence="3">Belongs to the methylenetetrahydrofolate reductase family.</text>
</comment>
<sequence>MSYIRERYEALKGPFISLEFFPPKTLPGKRNLLARMARMTALNPLFITVTWGAGGTTAEKTLELASLAQRELSIPVCMHLTCTNTDKEIIDHALEKARLADIRNILALRGDPPVGEEWDSNNGSGEFKHAVDLVQYIKQNYPDDFSVGVAAYPEGHCEGEADGLLQDPRRDLPYLKEKVDAGADFVITQLFYDVEKFLAFEEMFRCEVSEDVPLFPGIMPINSFLLFNRASKLSHASIPKRILDRFPPEIQADDSKVREIGVDILVEIIDEIYERTNGRIKGVHFYTLNLEKAIAQIVSKSAVLSSILEEDQSDEEDAEGDIVLEDIDTTKEDENLRKRRRQSSHNSDVISNRVLVDQDGNFTANRSASGAPSRKVVVSISQGSGTLGKDATWDEFPNGRFGDSRSPAFGEIDGYGPSLKVSAKKAYHIWGKPENLRDLTSIFIRYLEGSLEALPWSDLGLSPETALIQEELIQLNERGFLSLASQPATNSTPSTDKIFGWGPPGGYIYQKAFVELFVHKSRWESELKAKIEPHGSKFSYYLGDSAGDFQTNLDPHGSSVVTWGVFPNSEVLQTTIIEEDSFKAWRDEAFSIWLEWSKLFPRNSAANTFLRQLHRDFYLVSIVHHDFTDCDGLWNTLLS</sequence>
<dbReference type="InterPro" id="IPR053806">
    <property type="entry name" value="MTHFR_C"/>
</dbReference>
<keyword evidence="6" id="KW-0521">NADP</keyword>
<dbReference type="FunFam" id="3.20.20.220:FF:000002">
    <property type="entry name" value="Methylenetetrahydrofolate reductase"/>
    <property type="match status" value="1"/>
</dbReference>
<reference evidence="10 11" key="1">
    <citation type="submission" date="2016-03" db="EMBL/GenBank/DDBJ databases">
        <authorList>
            <person name="Devillers H."/>
        </authorList>
    </citation>
    <scope>NUCLEOTIDE SEQUENCE [LARGE SCALE GENOMIC DNA]</scope>
    <source>
        <strain evidence="10">CBS 6772</strain>
    </source>
</reference>
<dbReference type="OMA" id="GLMPINS"/>
<keyword evidence="7" id="KW-0560">Oxidoreductase</keyword>
<evidence type="ECO:0000256" key="6">
    <source>
        <dbReference type="ARBA" id="ARBA00022857"/>
    </source>
</evidence>
<dbReference type="InterPro" id="IPR029041">
    <property type="entry name" value="FAD-linked_oxidoreductase-like"/>
</dbReference>
<dbReference type="InterPro" id="IPR003171">
    <property type="entry name" value="Mehydrof_redctse-like"/>
</dbReference>
<name>A0A1G4MJJ3_LACFM</name>
<keyword evidence="5" id="KW-0274">FAD</keyword>
<evidence type="ECO:0000259" key="9">
    <source>
        <dbReference type="Pfam" id="PF21895"/>
    </source>
</evidence>
<keyword evidence="4" id="KW-0285">Flavoprotein</keyword>
<dbReference type="InterPro" id="IPR004621">
    <property type="entry name" value="Fadh2_euk"/>
</dbReference>
<dbReference type="EMBL" id="LT598491">
    <property type="protein sequence ID" value="SCW04038.1"/>
    <property type="molecule type" value="Genomic_DNA"/>
</dbReference>
<evidence type="ECO:0000313" key="10">
    <source>
        <dbReference type="EMBL" id="SCW04038.1"/>
    </source>
</evidence>
<dbReference type="PANTHER" id="PTHR45754:SF1">
    <property type="entry name" value="METHYLENETETRAHYDROFOLATE REDUCTASE 1"/>
    <property type="match status" value="1"/>
</dbReference>
<evidence type="ECO:0000256" key="1">
    <source>
        <dbReference type="ARBA" id="ARBA00001974"/>
    </source>
</evidence>
<dbReference type="GO" id="GO:0071949">
    <property type="term" value="F:FAD binding"/>
    <property type="evidence" value="ECO:0007669"/>
    <property type="project" value="TreeGrafter"/>
</dbReference>
<dbReference type="PANTHER" id="PTHR45754">
    <property type="entry name" value="METHYLENETETRAHYDROFOLATE REDUCTASE"/>
    <property type="match status" value="1"/>
</dbReference>
<evidence type="ECO:0000313" key="11">
    <source>
        <dbReference type="Proteomes" id="UP000190831"/>
    </source>
</evidence>
<dbReference type="Pfam" id="PF21895">
    <property type="entry name" value="MTHFR_C"/>
    <property type="match status" value="1"/>
</dbReference>
<proteinExistence type="inferred from homology"/>
<dbReference type="SUPFAM" id="SSF51730">
    <property type="entry name" value="FAD-linked oxidoreductase"/>
    <property type="match status" value="1"/>
</dbReference>
<dbReference type="OrthoDB" id="16284at2759"/>
<dbReference type="GO" id="GO:0035999">
    <property type="term" value="P:tetrahydrofolate interconversion"/>
    <property type="evidence" value="ECO:0007669"/>
    <property type="project" value="UniProtKB-UniPathway"/>
</dbReference>
<protein>
    <submittedName>
        <fullName evidence="10">LAFE_0H04544g1_1</fullName>
    </submittedName>
</protein>
<organism evidence="10 11">
    <name type="scientific">Lachancea fermentati</name>
    <name type="common">Zygosaccharomyces fermentati</name>
    <dbReference type="NCBI Taxonomy" id="4955"/>
    <lineage>
        <taxon>Eukaryota</taxon>
        <taxon>Fungi</taxon>
        <taxon>Dikarya</taxon>
        <taxon>Ascomycota</taxon>
        <taxon>Saccharomycotina</taxon>
        <taxon>Saccharomycetes</taxon>
        <taxon>Saccharomycetales</taxon>
        <taxon>Saccharomycetaceae</taxon>
        <taxon>Lachancea</taxon>
    </lineage>
</organism>
<comment type="cofactor">
    <cofactor evidence="1">
        <name>FAD</name>
        <dbReference type="ChEBI" id="CHEBI:57692"/>
    </cofactor>
</comment>
<dbReference type="Proteomes" id="UP000190831">
    <property type="component" value="Chromosome H"/>
</dbReference>
<dbReference type="NCBIfam" id="TIGR00677">
    <property type="entry name" value="fadh2_euk"/>
    <property type="match status" value="1"/>
</dbReference>
<evidence type="ECO:0000256" key="5">
    <source>
        <dbReference type="ARBA" id="ARBA00022827"/>
    </source>
</evidence>
<dbReference type="GO" id="GO:0005829">
    <property type="term" value="C:cytosol"/>
    <property type="evidence" value="ECO:0007669"/>
    <property type="project" value="TreeGrafter"/>
</dbReference>
<dbReference type="UniPathway" id="UPA00193"/>
<dbReference type="Gene3D" id="3.20.20.220">
    <property type="match status" value="1"/>
</dbReference>
<evidence type="ECO:0000256" key="2">
    <source>
        <dbReference type="ARBA" id="ARBA00004777"/>
    </source>
</evidence>
<gene>
    <name evidence="10" type="ORF">LAFE_0H04544G</name>
</gene>
<feature type="domain" description="MTHFR SAM-binding regulatory" evidence="9">
    <location>
        <begin position="389"/>
        <end position="636"/>
    </location>
</feature>
<dbReference type="GO" id="GO:0004489">
    <property type="term" value="F:methylenetetrahydrofolate reductase [NAD(P)H] activity"/>
    <property type="evidence" value="ECO:0007669"/>
    <property type="project" value="InterPro"/>
</dbReference>
<dbReference type="AlphaFoldDB" id="A0A1G4MJJ3"/>
<evidence type="ECO:0000256" key="8">
    <source>
        <dbReference type="RuleBase" id="RU004254"/>
    </source>
</evidence>
<dbReference type="Pfam" id="PF02219">
    <property type="entry name" value="MTHFR"/>
    <property type="match status" value="1"/>
</dbReference>
<evidence type="ECO:0000256" key="4">
    <source>
        <dbReference type="ARBA" id="ARBA00022630"/>
    </source>
</evidence>
<keyword evidence="11" id="KW-1185">Reference proteome</keyword>
<dbReference type="GO" id="GO:0009086">
    <property type="term" value="P:methionine biosynthetic process"/>
    <property type="evidence" value="ECO:0007669"/>
    <property type="project" value="TreeGrafter"/>
</dbReference>
<accession>A0A1G4MJJ3</accession>
<dbReference type="CDD" id="cd00537">
    <property type="entry name" value="MTHFR"/>
    <property type="match status" value="1"/>
</dbReference>
<dbReference type="STRING" id="4955.A0A1G4MJJ3"/>
<comment type="pathway">
    <text evidence="2 8">One-carbon metabolism; tetrahydrofolate interconversion.</text>
</comment>